<comment type="caution">
    <text evidence="4">The sequence shown here is derived from an EMBL/GenBank/DDBJ whole genome shotgun (WGS) entry which is preliminary data.</text>
</comment>
<dbReference type="Gene3D" id="3.40.50.720">
    <property type="entry name" value="NAD(P)-binding Rossmann-like Domain"/>
    <property type="match status" value="1"/>
</dbReference>
<dbReference type="InterPro" id="IPR041694">
    <property type="entry name" value="ADH_N_2"/>
</dbReference>
<keyword evidence="1" id="KW-0560">Oxidoreductase</keyword>
<dbReference type="InterPro" id="IPR000551">
    <property type="entry name" value="MerR-type_HTH_dom"/>
</dbReference>
<evidence type="ECO:0000256" key="1">
    <source>
        <dbReference type="ARBA" id="ARBA00023002"/>
    </source>
</evidence>
<keyword evidence="5" id="KW-1185">Reference proteome</keyword>
<dbReference type="InterPro" id="IPR009061">
    <property type="entry name" value="DNA-bd_dom_put_sf"/>
</dbReference>
<dbReference type="InterPro" id="IPR011032">
    <property type="entry name" value="GroES-like_sf"/>
</dbReference>
<dbReference type="AlphaFoldDB" id="A0A4R0K496"/>
<dbReference type="PRINTS" id="PR00040">
    <property type="entry name" value="HTHMERR"/>
</dbReference>
<dbReference type="Proteomes" id="UP000291144">
    <property type="component" value="Unassembled WGS sequence"/>
</dbReference>
<dbReference type="Gene3D" id="1.10.1660.10">
    <property type="match status" value="1"/>
</dbReference>
<feature type="compositionally biased region" description="Basic and acidic residues" evidence="2">
    <location>
        <begin position="301"/>
        <end position="314"/>
    </location>
</feature>
<dbReference type="InterPro" id="IPR036291">
    <property type="entry name" value="NAD(P)-bd_dom_sf"/>
</dbReference>
<proteinExistence type="predicted"/>
<dbReference type="GO" id="GO:0016628">
    <property type="term" value="F:oxidoreductase activity, acting on the CH-CH group of donors, NAD or NADP as acceptor"/>
    <property type="evidence" value="ECO:0007669"/>
    <property type="project" value="InterPro"/>
</dbReference>
<evidence type="ECO:0000313" key="5">
    <source>
        <dbReference type="Proteomes" id="UP000291144"/>
    </source>
</evidence>
<dbReference type="Pfam" id="PF00107">
    <property type="entry name" value="ADH_zinc_N"/>
    <property type="match status" value="1"/>
</dbReference>
<feature type="domain" description="HTH merR-type" evidence="3">
    <location>
        <begin position="341"/>
        <end position="406"/>
    </location>
</feature>
<protein>
    <submittedName>
        <fullName evidence="4">MerR family transcriptional regulator</fullName>
    </submittedName>
</protein>
<feature type="compositionally biased region" description="Basic and acidic residues" evidence="2">
    <location>
        <begin position="321"/>
        <end position="330"/>
    </location>
</feature>
<dbReference type="CDD" id="cd05288">
    <property type="entry name" value="PGDH"/>
    <property type="match status" value="1"/>
</dbReference>
<dbReference type="PROSITE" id="PS50937">
    <property type="entry name" value="HTH_MERR_2"/>
    <property type="match status" value="1"/>
</dbReference>
<dbReference type="SUPFAM" id="SSF51735">
    <property type="entry name" value="NAD(P)-binding Rossmann-fold domains"/>
    <property type="match status" value="1"/>
</dbReference>
<dbReference type="PANTHER" id="PTHR43205">
    <property type="entry name" value="PROSTAGLANDIN REDUCTASE"/>
    <property type="match status" value="1"/>
</dbReference>
<name>A0A4R0K496_9ACTN</name>
<sequence length="458" mass="49205">MTTPVAGQEIRLKRRPTSTSLPGIEDFQLADQAVGSPRRGEVLVQNLFLSLDPMMLALIQGRPGLPMPAYEVGQVMYGAAVGRVLESGDPSLWPGDLVVHQFGWRQYAIAPAGRVRKVDDLNASPSAHLASGVVAYAGFRLAGLREGDTVYVSSAAGAVGSLAGQLAKLLGAGLVVGSTGSAGKVARVRELGYDAAFVHHDGPIADQLRVAAPDGIDCYLDLAGGNHLAAAVEVMNPRGRIALCGALEQQLTGVPGPGLDAFQLIAKQLTVRGLHDRRTRRPRSGVRAAVPRLVTRRFSPPHRECGRRPGERTGRAARTAGRPENREDSRAGLTLDPGVMIGELARRTGTTTRTLRFYEEQGLLESDRSGNGYRRYAPDAEVQVRRIRDLLALGFTVGDVHDLIGYLDRDLPEVFEPAPCCAEGFVIGAARVADLTERIDALTVLREKLLGKMPWLRT</sequence>
<feature type="region of interest" description="Disordered" evidence="2">
    <location>
        <begin position="299"/>
        <end position="333"/>
    </location>
</feature>
<dbReference type="Gene3D" id="3.90.180.10">
    <property type="entry name" value="Medium-chain alcohol dehydrogenases, catalytic domain"/>
    <property type="match status" value="1"/>
</dbReference>
<accession>A0A4R0K496</accession>
<dbReference type="GO" id="GO:0006355">
    <property type="term" value="P:regulation of DNA-templated transcription"/>
    <property type="evidence" value="ECO:0007669"/>
    <property type="project" value="InterPro"/>
</dbReference>
<dbReference type="OrthoDB" id="9805663at2"/>
<dbReference type="InterPro" id="IPR013149">
    <property type="entry name" value="ADH-like_C"/>
</dbReference>
<evidence type="ECO:0000256" key="2">
    <source>
        <dbReference type="SAM" id="MobiDB-lite"/>
    </source>
</evidence>
<evidence type="ECO:0000259" key="3">
    <source>
        <dbReference type="PROSITE" id="PS50937"/>
    </source>
</evidence>
<dbReference type="SUPFAM" id="SSF50129">
    <property type="entry name" value="GroES-like"/>
    <property type="match status" value="1"/>
</dbReference>
<dbReference type="GO" id="GO:0003677">
    <property type="term" value="F:DNA binding"/>
    <property type="evidence" value="ECO:0007669"/>
    <property type="project" value="InterPro"/>
</dbReference>
<dbReference type="Pfam" id="PF16884">
    <property type="entry name" value="ADH_N_2"/>
    <property type="match status" value="1"/>
</dbReference>
<dbReference type="PANTHER" id="PTHR43205:SF7">
    <property type="entry name" value="PROSTAGLANDIN REDUCTASE 1"/>
    <property type="match status" value="1"/>
</dbReference>
<dbReference type="RefSeq" id="WP_131364541.1">
    <property type="nucleotide sequence ID" value="NZ_SJKB01000017.1"/>
</dbReference>
<dbReference type="Pfam" id="PF13411">
    <property type="entry name" value="MerR_1"/>
    <property type="match status" value="1"/>
</dbReference>
<reference evidence="4 5" key="1">
    <citation type="submission" date="2019-02" db="EMBL/GenBank/DDBJ databases">
        <title>Kribbella capetownensis sp. nov. and Kribbella speibonae sp. nov., isolated from soil.</title>
        <authorList>
            <person name="Curtis S.M."/>
            <person name="Norton I."/>
            <person name="Everest G.J."/>
            <person name="Meyers P.R."/>
        </authorList>
    </citation>
    <scope>NUCLEOTIDE SEQUENCE [LARGE SCALE GENOMIC DNA]</scope>
    <source>
        <strain evidence="4 5">NRRL B-24813</strain>
    </source>
</reference>
<organism evidence="4 5">
    <name type="scientific">Kribbella pittospori</name>
    <dbReference type="NCBI Taxonomy" id="722689"/>
    <lineage>
        <taxon>Bacteria</taxon>
        <taxon>Bacillati</taxon>
        <taxon>Actinomycetota</taxon>
        <taxon>Actinomycetes</taxon>
        <taxon>Propionibacteriales</taxon>
        <taxon>Kribbellaceae</taxon>
        <taxon>Kribbella</taxon>
    </lineage>
</organism>
<dbReference type="EMBL" id="SJKB01000017">
    <property type="protein sequence ID" value="TCC54863.1"/>
    <property type="molecule type" value="Genomic_DNA"/>
</dbReference>
<dbReference type="SMART" id="SM00422">
    <property type="entry name" value="HTH_MERR"/>
    <property type="match status" value="1"/>
</dbReference>
<gene>
    <name evidence="4" type="ORF">E0H73_37255</name>
</gene>
<evidence type="ECO:0000313" key="4">
    <source>
        <dbReference type="EMBL" id="TCC54863.1"/>
    </source>
</evidence>
<dbReference type="InterPro" id="IPR045010">
    <property type="entry name" value="MDR_fam"/>
</dbReference>
<dbReference type="SUPFAM" id="SSF46955">
    <property type="entry name" value="Putative DNA-binding domain"/>
    <property type="match status" value="1"/>
</dbReference>